<feature type="transmembrane region" description="Helical" evidence="1">
    <location>
        <begin position="35"/>
        <end position="55"/>
    </location>
</feature>
<feature type="transmembrane region" description="Helical" evidence="1">
    <location>
        <begin position="6"/>
        <end position="23"/>
    </location>
</feature>
<reference evidence="2 3" key="1">
    <citation type="submission" date="2017-08" db="EMBL/GenBank/DDBJ databases">
        <title>Salimicrobium alkalisoli sp. nov., isolated from saline alkaline soil.</title>
        <authorList>
            <person name="Zhang G."/>
            <person name="Xiong Q."/>
        </authorList>
    </citation>
    <scope>NUCLEOTIDE SEQUENCE [LARGE SCALE GENOMIC DNA]</scope>
    <source>
        <strain evidence="2 3">WN024</strain>
    </source>
</reference>
<keyword evidence="1" id="KW-0472">Membrane</keyword>
<proteinExistence type="predicted"/>
<dbReference type="EMBL" id="NSGH01000034">
    <property type="protein sequence ID" value="PBB04646.1"/>
    <property type="molecule type" value="Genomic_DNA"/>
</dbReference>
<organism evidence="2 3">
    <name type="scientific">Salimicrobium humidisoli</name>
    <dbReference type="NCBI Taxonomy" id="2029857"/>
    <lineage>
        <taxon>Bacteria</taxon>
        <taxon>Bacillati</taxon>
        <taxon>Bacillota</taxon>
        <taxon>Bacilli</taxon>
        <taxon>Bacillales</taxon>
        <taxon>Bacillaceae</taxon>
        <taxon>Salimicrobium</taxon>
    </lineage>
</organism>
<evidence type="ECO:0000256" key="1">
    <source>
        <dbReference type="SAM" id="Phobius"/>
    </source>
</evidence>
<evidence type="ECO:0000313" key="2">
    <source>
        <dbReference type="EMBL" id="PBB04646.1"/>
    </source>
</evidence>
<comment type="caution">
    <text evidence="2">The sequence shown here is derived from an EMBL/GenBank/DDBJ whole genome shotgun (WGS) entry which is preliminary data.</text>
</comment>
<keyword evidence="1" id="KW-1133">Transmembrane helix</keyword>
<name>A0ABX4HQ02_9BACI</name>
<keyword evidence="3" id="KW-1185">Reference proteome</keyword>
<keyword evidence="1" id="KW-0812">Transmembrane</keyword>
<evidence type="ECO:0000313" key="3">
    <source>
        <dbReference type="Proteomes" id="UP000217561"/>
    </source>
</evidence>
<feature type="transmembrane region" description="Helical" evidence="1">
    <location>
        <begin position="61"/>
        <end position="80"/>
    </location>
</feature>
<evidence type="ECO:0008006" key="4">
    <source>
        <dbReference type="Google" id="ProtNLM"/>
    </source>
</evidence>
<gene>
    <name evidence="2" type="ORF">CKW00_13025</name>
</gene>
<accession>A0ABX4HQ02</accession>
<sequence length="87" mass="9857">MILNILYIILIVAFIIVIPIIIKKRKKAGASGIKSALTSICFLLMVLINILAYWFNFIGLLTWSVSFLLFILAAYFTKYLPVSENKS</sequence>
<dbReference type="Proteomes" id="UP000217561">
    <property type="component" value="Unassembled WGS sequence"/>
</dbReference>
<protein>
    <recommendedName>
        <fullName evidence="4">YesK-like protein</fullName>
    </recommendedName>
</protein>